<dbReference type="SUPFAM" id="SSF101116">
    <property type="entry name" value="Flagellar export chaperone FliS"/>
    <property type="match status" value="1"/>
</dbReference>
<dbReference type="PIRSF" id="PIRSF039090">
    <property type="entry name" value="Flis"/>
    <property type="match status" value="1"/>
</dbReference>
<dbReference type="RefSeq" id="WP_160197822.1">
    <property type="nucleotide sequence ID" value="NZ_QXXA01000011.1"/>
</dbReference>
<dbReference type="OrthoDB" id="1524959at2"/>
<dbReference type="Pfam" id="PF02561">
    <property type="entry name" value="FliS"/>
    <property type="match status" value="1"/>
</dbReference>
<dbReference type="Gene3D" id="1.20.120.340">
    <property type="entry name" value="Flagellar protein FliS"/>
    <property type="match status" value="1"/>
</dbReference>
<organism evidence="7 8">
    <name type="scientific">Senegalia massiliensis</name>
    <dbReference type="NCBI Taxonomy" id="1720316"/>
    <lineage>
        <taxon>Bacteria</taxon>
        <taxon>Bacillati</taxon>
        <taxon>Bacillota</taxon>
        <taxon>Clostridia</taxon>
        <taxon>Eubacteriales</taxon>
        <taxon>Clostridiaceae</taxon>
        <taxon>Senegalia</taxon>
    </lineage>
</organism>
<protein>
    <recommendedName>
        <fullName evidence="6">Flagellar secretion chaperone FliS</fullName>
    </recommendedName>
</protein>
<evidence type="ECO:0000256" key="2">
    <source>
        <dbReference type="ARBA" id="ARBA00008787"/>
    </source>
</evidence>
<dbReference type="InterPro" id="IPR003713">
    <property type="entry name" value="FliS"/>
</dbReference>
<dbReference type="GO" id="GO:0071973">
    <property type="term" value="P:bacterial-type flagellum-dependent cell motility"/>
    <property type="evidence" value="ECO:0007669"/>
    <property type="project" value="TreeGrafter"/>
</dbReference>
<comment type="subcellular location">
    <subcellularLocation>
        <location evidence="1 6">Cytoplasm</location>
        <location evidence="1 6">Cytosol</location>
    </subcellularLocation>
</comment>
<dbReference type="Proteomes" id="UP000467132">
    <property type="component" value="Unassembled WGS sequence"/>
</dbReference>
<keyword evidence="7" id="KW-0969">Cilium</keyword>
<evidence type="ECO:0000256" key="6">
    <source>
        <dbReference type="PIRNR" id="PIRNR039090"/>
    </source>
</evidence>
<dbReference type="AlphaFoldDB" id="A0A845R039"/>
<keyword evidence="5" id="KW-0143">Chaperone</keyword>
<comment type="caution">
    <text evidence="7">The sequence shown here is derived from an EMBL/GenBank/DDBJ whole genome shotgun (WGS) entry which is preliminary data.</text>
</comment>
<dbReference type="CDD" id="cd16098">
    <property type="entry name" value="FliS"/>
    <property type="match status" value="1"/>
</dbReference>
<evidence type="ECO:0000313" key="8">
    <source>
        <dbReference type="Proteomes" id="UP000467132"/>
    </source>
</evidence>
<dbReference type="GO" id="GO:0005829">
    <property type="term" value="C:cytosol"/>
    <property type="evidence" value="ECO:0007669"/>
    <property type="project" value="UniProtKB-SubCell"/>
</dbReference>
<evidence type="ECO:0000313" key="7">
    <source>
        <dbReference type="EMBL" id="NBI07359.1"/>
    </source>
</evidence>
<dbReference type="EMBL" id="QXXA01000011">
    <property type="protein sequence ID" value="NBI07359.1"/>
    <property type="molecule type" value="Genomic_DNA"/>
</dbReference>
<reference evidence="7 8" key="1">
    <citation type="submission" date="2018-08" db="EMBL/GenBank/DDBJ databases">
        <title>Murine metabolic-syndrome-specific gut microbial biobank.</title>
        <authorList>
            <person name="Liu C."/>
        </authorList>
    </citation>
    <scope>NUCLEOTIDE SEQUENCE [LARGE SCALE GENOMIC DNA]</scope>
    <source>
        <strain evidence="7 8">583</strain>
    </source>
</reference>
<evidence type="ECO:0000256" key="4">
    <source>
        <dbReference type="ARBA" id="ARBA00022795"/>
    </source>
</evidence>
<keyword evidence="8" id="KW-1185">Reference proteome</keyword>
<evidence type="ECO:0000256" key="3">
    <source>
        <dbReference type="ARBA" id="ARBA00022490"/>
    </source>
</evidence>
<proteinExistence type="inferred from homology"/>
<dbReference type="PANTHER" id="PTHR34773:SF1">
    <property type="entry name" value="FLAGELLAR SECRETION CHAPERONE FLIS"/>
    <property type="match status" value="1"/>
</dbReference>
<name>A0A845R039_9CLOT</name>
<sequence>MAMKNPYAQYQNNSIMTASPEELNLKLYEGLMRFIKESIIFAEEKNIEKSHNSNLRAQAIVSEFMVTVDRKYEVGKQLYNLYEYMNRRLMEANIRKDIEILNEIYDISKELRDTWAQAMKLAKKGK</sequence>
<keyword evidence="7" id="KW-0282">Flagellum</keyword>
<gene>
    <name evidence="7" type="primary">fliS</name>
    <name evidence="7" type="ORF">D3Z33_10915</name>
</gene>
<evidence type="ECO:0000256" key="5">
    <source>
        <dbReference type="ARBA" id="ARBA00023186"/>
    </source>
</evidence>
<dbReference type="PANTHER" id="PTHR34773">
    <property type="entry name" value="FLAGELLAR SECRETION CHAPERONE FLIS"/>
    <property type="match status" value="1"/>
</dbReference>
<accession>A0A845R039</accession>
<keyword evidence="7" id="KW-0966">Cell projection</keyword>
<comment type="similarity">
    <text evidence="2 6">Belongs to the FliS family.</text>
</comment>
<dbReference type="InterPro" id="IPR036584">
    <property type="entry name" value="FliS_sf"/>
</dbReference>
<keyword evidence="4 6" id="KW-1005">Bacterial flagellum biogenesis</keyword>
<keyword evidence="3 6" id="KW-0963">Cytoplasm</keyword>
<dbReference type="GO" id="GO:0044780">
    <property type="term" value="P:bacterial-type flagellum assembly"/>
    <property type="evidence" value="ECO:0007669"/>
    <property type="project" value="InterPro"/>
</dbReference>
<dbReference type="NCBIfam" id="TIGR00208">
    <property type="entry name" value="fliS"/>
    <property type="match status" value="1"/>
</dbReference>
<evidence type="ECO:0000256" key="1">
    <source>
        <dbReference type="ARBA" id="ARBA00004514"/>
    </source>
</evidence>